<organism evidence="2 3">
    <name type="scientific">Belnapia rosea</name>
    <dbReference type="NCBI Taxonomy" id="938405"/>
    <lineage>
        <taxon>Bacteria</taxon>
        <taxon>Pseudomonadati</taxon>
        <taxon>Pseudomonadota</taxon>
        <taxon>Alphaproteobacteria</taxon>
        <taxon>Acetobacterales</taxon>
        <taxon>Roseomonadaceae</taxon>
        <taxon>Belnapia</taxon>
    </lineage>
</organism>
<dbReference type="InterPro" id="IPR042100">
    <property type="entry name" value="Bug_dom1"/>
</dbReference>
<dbReference type="CDD" id="cd07012">
    <property type="entry name" value="PBP2_Bug_TTT"/>
    <property type="match status" value="1"/>
</dbReference>
<dbReference type="Gene3D" id="3.40.190.150">
    <property type="entry name" value="Bordetella uptake gene, domain 1"/>
    <property type="match status" value="1"/>
</dbReference>
<dbReference type="PIRSF" id="PIRSF017082">
    <property type="entry name" value="YflP"/>
    <property type="match status" value="1"/>
</dbReference>
<accession>A0A1G7AEA6</accession>
<comment type="similarity">
    <text evidence="1">Belongs to the UPF0065 (bug) family.</text>
</comment>
<proteinExistence type="inferred from homology"/>
<dbReference type="Pfam" id="PF03401">
    <property type="entry name" value="TctC"/>
    <property type="match status" value="1"/>
</dbReference>
<dbReference type="InterPro" id="IPR005064">
    <property type="entry name" value="BUG"/>
</dbReference>
<dbReference type="Proteomes" id="UP000198925">
    <property type="component" value="Unassembled WGS sequence"/>
</dbReference>
<dbReference type="STRING" id="938405.SAMN02927895_03523"/>
<sequence length="327" mass="34196">MPATAPRRALIGAALAAPLLRRPAAAQSDWPSRPLRLVVPFPPGGASDLLGRLMAEQLATRLRQTVVVENRGGAGGLTAAEYVARQPADGYTLLLGTQATQVFNKYLYAHLPYDPDRDFTPLGTVAAIAYVLVVTPSLPVADLPGLIAHARAHPGRPNYGSSGTGGGMHLATHLFAERAGGGMVHVPYRGAAAAVTALVQGEVQLMVDLVPNSLPLVRGGQLRALAVGLPEPTPLLPGVPTFRQFGIADFDVPSWFVLLAAGQVPAPVAEALQRATAESVADPAFAARLDAVSARPLALSGPALRDFLAEQAARWEPVIRSANVRLD</sequence>
<name>A0A1G7AEA6_9PROT</name>
<reference evidence="2 3" key="1">
    <citation type="submission" date="2016-10" db="EMBL/GenBank/DDBJ databases">
        <authorList>
            <person name="de Groot N.N."/>
        </authorList>
    </citation>
    <scope>NUCLEOTIDE SEQUENCE [LARGE SCALE GENOMIC DNA]</scope>
    <source>
        <strain evidence="2 3">CPCC 100156</strain>
    </source>
</reference>
<keyword evidence="2" id="KW-0675">Receptor</keyword>
<keyword evidence="3" id="KW-1185">Reference proteome</keyword>
<dbReference type="SUPFAM" id="SSF53850">
    <property type="entry name" value="Periplasmic binding protein-like II"/>
    <property type="match status" value="1"/>
</dbReference>
<dbReference type="PANTHER" id="PTHR42928">
    <property type="entry name" value="TRICARBOXYLATE-BINDING PROTEIN"/>
    <property type="match status" value="1"/>
</dbReference>
<protein>
    <submittedName>
        <fullName evidence="2">Tripartite-type tricarboxylate transporter, receptor component TctC</fullName>
    </submittedName>
</protein>
<dbReference type="RefSeq" id="WP_176849738.1">
    <property type="nucleotide sequence ID" value="NZ_FMZX01000019.1"/>
</dbReference>
<dbReference type="PANTHER" id="PTHR42928:SF5">
    <property type="entry name" value="BLR1237 PROTEIN"/>
    <property type="match status" value="1"/>
</dbReference>
<evidence type="ECO:0000256" key="1">
    <source>
        <dbReference type="ARBA" id="ARBA00006987"/>
    </source>
</evidence>
<gene>
    <name evidence="2" type="ORF">SAMN04487779_101935</name>
</gene>
<dbReference type="EMBL" id="FMZX01000019">
    <property type="protein sequence ID" value="SDE12196.1"/>
    <property type="molecule type" value="Genomic_DNA"/>
</dbReference>
<dbReference type="Gene3D" id="3.40.190.10">
    <property type="entry name" value="Periplasmic binding protein-like II"/>
    <property type="match status" value="1"/>
</dbReference>
<evidence type="ECO:0000313" key="2">
    <source>
        <dbReference type="EMBL" id="SDE12196.1"/>
    </source>
</evidence>
<dbReference type="AlphaFoldDB" id="A0A1G7AEA6"/>
<evidence type="ECO:0000313" key="3">
    <source>
        <dbReference type="Proteomes" id="UP000198925"/>
    </source>
</evidence>